<keyword evidence="2" id="KW-0805">Transcription regulation</keyword>
<dbReference type="Pfam" id="PF00126">
    <property type="entry name" value="HTH_1"/>
    <property type="match status" value="1"/>
</dbReference>
<dbReference type="InterPro" id="IPR036388">
    <property type="entry name" value="WH-like_DNA-bd_sf"/>
</dbReference>
<comment type="similarity">
    <text evidence="1">Belongs to the LysR transcriptional regulatory family.</text>
</comment>
<dbReference type="EMBL" id="SLVX01000022">
    <property type="protein sequence ID" value="TCN37447.1"/>
    <property type="molecule type" value="Genomic_DNA"/>
</dbReference>
<dbReference type="Pfam" id="PF03466">
    <property type="entry name" value="LysR_substrate"/>
    <property type="match status" value="1"/>
</dbReference>
<dbReference type="AlphaFoldDB" id="A0A4R2C9U2"/>
<sequence>MLSTDDLLLIAALARSGKPVPAATRLNVHLATVYRRLKELEQEAGAPLFQRLGGQYVPTPLGSELVRAATAMEANLAEARRQLAGGEQRLAGRITLTTPDSLVPLVSTLLPPVRRKHAGIRFDLVVSNTFADMARYEAEVAIRPTRSPPETLVGQRAGAFRYAIYAKSGTREDLPWIALDDSLSAIPAARWLAAHVAQEEIVLRVNSMWAAAQAAAAGLGRALLPDYLHRSFDLDRQGDFIGALESEVWLLVHPDLRRTPRIQAFMDLAAGRLRAQLKA</sequence>
<dbReference type="Gene3D" id="3.40.190.290">
    <property type="match status" value="1"/>
</dbReference>
<dbReference type="SUPFAM" id="SSF46785">
    <property type="entry name" value="Winged helix' DNA-binding domain"/>
    <property type="match status" value="1"/>
</dbReference>
<dbReference type="InterPro" id="IPR005119">
    <property type="entry name" value="LysR_subst-bd"/>
</dbReference>
<protein>
    <submittedName>
        <fullName evidence="6">LysR family transcriptional regulator</fullName>
    </submittedName>
</protein>
<dbReference type="SUPFAM" id="SSF53850">
    <property type="entry name" value="Periplasmic binding protein-like II"/>
    <property type="match status" value="1"/>
</dbReference>
<dbReference type="PANTHER" id="PTHR30579:SF3">
    <property type="entry name" value="TRANSCRIPTIONAL REGULATORY PROTEIN"/>
    <property type="match status" value="1"/>
</dbReference>
<proteinExistence type="inferred from homology"/>
<dbReference type="Proteomes" id="UP000295351">
    <property type="component" value="Unassembled WGS sequence"/>
</dbReference>
<name>A0A4R2C9U2_SHIGR</name>
<dbReference type="InterPro" id="IPR050176">
    <property type="entry name" value="LTTR"/>
</dbReference>
<organism evidence="6 7">
    <name type="scientific">Shinella granuli</name>
    <dbReference type="NCBI Taxonomy" id="323621"/>
    <lineage>
        <taxon>Bacteria</taxon>
        <taxon>Pseudomonadati</taxon>
        <taxon>Pseudomonadota</taxon>
        <taxon>Alphaproteobacteria</taxon>
        <taxon>Hyphomicrobiales</taxon>
        <taxon>Rhizobiaceae</taxon>
        <taxon>Shinella</taxon>
    </lineage>
</organism>
<evidence type="ECO:0000313" key="7">
    <source>
        <dbReference type="Proteomes" id="UP000295351"/>
    </source>
</evidence>
<evidence type="ECO:0000256" key="4">
    <source>
        <dbReference type="ARBA" id="ARBA00023163"/>
    </source>
</evidence>
<feature type="domain" description="HTH lysR-type" evidence="5">
    <location>
        <begin position="2"/>
        <end position="59"/>
    </location>
</feature>
<dbReference type="InterPro" id="IPR036390">
    <property type="entry name" value="WH_DNA-bd_sf"/>
</dbReference>
<evidence type="ECO:0000313" key="6">
    <source>
        <dbReference type="EMBL" id="TCN37447.1"/>
    </source>
</evidence>
<dbReference type="InterPro" id="IPR000847">
    <property type="entry name" value="LysR_HTH_N"/>
</dbReference>
<keyword evidence="4" id="KW-0804">Transcription</keyword>
<evidence type="ECO:0000256" key="3">
    <source>
        <dbReference type="ARBA" id="ARBA00023125"/>
    </source>
</evidence>
<dbReference type="RefSeq" id="WP_133036187.1">
    <property type="nucleotide sequence ID" value="NZ_BAABEI010000009.1"/>
</dbReference>
<keyword evidence="7" id="KW-1185">Reference proteome</keyword>
<dbReference type="GO" id="GO:0003677">
    <property type="term" value="F:DNA binding"/>
    <property type="evidence" value="ECO:0007669"/>
    <property type="project" value="UniProtKB-KW"/>
</dbReference>
<evidence type="ECO:0000259" key="5">
    <source>
        <dbReference type="PROSITE" id="PS50931"/>
    </source>
</evidence>
<dbReference type="PROSITE" id="PS50931">
    <property type="entry name" value="HTH_LYSR"/>
    <property type="match status" value="1"/>
</dbReference>
<comment type="caution">
    <text evidence="6">The sequence shown here is derived from an EMBL/GenBank/DDBJ whole genome shotgun (WGS) entry which is preliminary data.</text>
</comment>
<evidence type="ECO:0000256" key="2">
    <source>
        <dbReference type="ARBA" id="ARBA00023015"/>
    </source>
</evidence>
<evidence type="ECO:0000256" key="1">
    <source>
        <dbReference type="ARBA" id="ARBA00009437"/>
    </source>
</evidence>
<dbReference type="GO" id="GO:0003700">
    <property type="term" value="F:DNA-binding transcription factor activity"/>
    <property type="evidence" value="ECO:0007669"/>
    <property type="project" value="InterPro"/>
</dbReference>
<accession>A0A4R2C9U2</accession>
<dbReference type="Gene3D" id="1.10.10.10">
    <property type="entry name" value="Winged helix-like DNA-binding domain superfamily/Winged helix DNA-binding domain"/>
    <property type="match status" value="1"/>
</dbReference>
<gene>
    <name evidence="6" type="ORF">EV665_12277</name>
</gene>
<keyword evidence="3" id="KW-0238">DNA-binding</keyword>
<reference evidence="6 7" key="1">
    <citation type="submission" date="2019-03" db="EMBL/GenBank/DDBJ databases">
        <title>Genomic Encyclopedia of Type Strains, Phase IV (KMG-IV): sequencing the most valuable type-strain genomes for metagenomic binning, comparative biology and taxonomic classification.</title>
        <authorList>
            <person name="Goeker M."/>
        </authorList>
    </citation>
    <scope>NUCLEOTIDE SEQUENCE [LARGE SCALE GENOMIC DNA]</scope>
    <source>
        <strain evidence="6 7">DSM 18401</strain>
    </source>
</reference>
<dbReference type="PANTHER" id="PTHR30579">
    <property type="entry name" value="TRANSCRIPTIONAL REGULATOR"/>
    <property type="match status" value="1"/>
</dbReference>